<dbReference type="AlphaFoldDB" id="A0A1E2UL32"/>
<sequence length="115" mass="12909">MICREKRASIQKLSTNSTQIGDPFPQGNAQYVVVDIRQIRYILCLLVLNITILSSPARHKTGNQIRLAGLLTCIEKAVNELPANTTNRITTRLKALGHGPAIPYDDDRQRTTIRR</sequence>
<accession>A0A1E2UL32</accession>
<name>A0A1E2UL32_9GAMM</name>
<protein>
    <submittedName>
        <fullName evidence="1">Uncharacterized protein</fullName>
    </submittedName>
</protein>
<keyword evidence="2" id="KW-1185">Reference proteome</keyword>
<gene>
    <name evidence="1" type="ORF">A3196_00690</name>
</gene>
<dbReference type="Proteomes" id="UP000094849">
    <property type="component" value="Unassembled WGS sequence"/>
</dbReference>
<reference evidence="1 2" key="1">
    <citation type="submission" date="2016-03" db="EMBL/GenBank/DDBJ databases">
        <title>Chemosynthetic sulphur-oxidizing symbionts of marine invertebrate animals are capable of nitrogen fixation.</title>
        <authorList>
            <person name="Petersen J.M."/>
            <person name="Kemper A."/>
            <person name="Gruber-Vodicka H."/>
            <person name="Cardini U."/>
            <person name="Geest Mvander."/>
            <person name="Kleiner M."/>
            <person name="Bulgheresi S."/>
            <person name="Fussmann M."/>
            <person name="Herbold C."/>
            <person name="Seah B.K.B."/>
            <person name="Antony C.Paul."/>
            <person name="Liu D."/>
            <person name="Belitz A."/>
            <person name="Weber M."/>
        </authorList>
    </citation>
    <scope>NUCLEOTIDE SEQUENCE [LARGE SCALE GENOMIC DNA]</scope>
    <source>
        <strain evidence="1">G_D</strain>
    </source>
</reference>
<dbReference type="STRING" id="1818881.A3196_00690"/>
<evidence type="ECO:0000313" key="2">
    <source>
        <dbReference type="Proteomes" id="UP000094849"/>
    </source>
</evidence>
<proteinExistence type="predicted"/>
<dbReference type="EMBL" id="LVJZ01000003">
    <property type="protein sequence ID" value="ODB95401.1"/>
    <property type="molecule type" value="Genomic_DNA"/>
</dbReference>
<comment type="caution">
    <text evidence="1">The sequence shown here is derived from an EMBL/GenBank/DDBJ whole genome shotgun (WGS) entry which is preliminary data.</text>
</comment>
<evidence type="ECO:0000313" key="1">
    <source>
        <dbReference type="EMBL" id="ODB95401.1"/>
    </source>
</evidence>
<organism evidence="1 2">
    <name type="scientific">Candidatus Thiodiazotropha endoloripes</name>
    <dbReference type="NCBI Taxonomy" id="1818881"/>
    <lineage>
        <taxon>Bacteria</taxon>
        <taxon>Pseudomonadati</taxon>
        <taxon>Pseudomonadota</taxon>
        <taxon>Gammaproteobacteria</taxon>
        <taxon>Chromatiales</taxon>
        <taxon>Sedimenticolaceae</taxon>
        <taxon>Candidatus Thiodiazotropha</taxon>
    </lineage>
</organism>